<comment type="caution">
    <text evidence="2">The sequence shown here is derived from an EMBL/GenBank/DDBJ whole genome shotgun (WGS) entry which is preliminary data.</text>
</comment>
<dbReference type="RefSeq" id="WP_075712754.1">
    <property type="nucleotide sequence ID" value="NZ_MJIE01000001.1"/>
</dbReference>
<dbReference type="EMBL" id="MJIE01000001">
    <property type="protein sequence ID" value="OLR55763.1"/>
    <property type="molecule type" value="Genomic_DNA"/>
</dbReference>
<evidence type="ECO:0000256" key="1">
    <source>
        <dbReference type="SAM" id="Phobius"/>
    </source>
</evidence>
<evidence type="ECO:0000313" key="3">
    <source>
        <dbReference type="Proteomes" id="UP000187404"/>
    </source>
</evidence>
<keyword evidence="1" id="KW-1133">Transmembrane helix</keyword>
<keyword evidence="1" id="KW-0472">Membrane</keyword>
<evidence type="ECO:0000313" key="2">
    <source>
        <dbReference type="EMBL" id="OLR55763.1"/>
    </source>
</evidence>
<keyword evidence="1" id="KW-0812">Transmembrane</keyword>
<dbReference type="Proteomes" id="UP000187404">
    <property type="component" value="Unassembled WGS sequence"/>
</dbReference>
<protein>
    <submittedName>
        <fullName evidence="2">Uncharacterized protein</fullName>
    </submittedName>
</protein>
<name>A0A1Q9JHT1_9FIRM</name>
<accession>A0A1Q9JHT1</accession>
<dbReference type="GeneID" id="303115330"/>
<gene>
    <name evidence="2" type="ORF">BHK98_06620</name>
</gene>
<dbReference type="STRING" id="1261640.BHK98_06620"/>
<keyword evidence="3" id="KW-1185">Reference proteome</keyword>
<organism evidence="2 3">
    <name type="scientific">Hornefia porci</name>
    <dbReference type="NCBI Taxonomy" id="2652292"/>
    <lineage>
        <taxon>Bacteria</taxon>
        <taxon>Bacillati</taxon>
        <taxon>Bacillota</taxon>
        <taxon>Clostridia</taxon>
        <taxon>Peptostreptococcales</taxon>
        <taxon>Anaerovoracaceae</taxon>
        <taxon>Hornefia</taxon>
    </lineage>
</organism>
<proteinExistence type="predicted"/>
<dbReference type="AlphaFoldDB" id="A0A1Q9JHT1"/>
<reference evidence="2 3" key="1">
    <citation type="journal article" date="2016" name="Appl. Environ. Microbiol.">
        <title>Function and Phylogeny of Bacterial Butyryl Coenzyme A:Acetate Transferases and Their Diversity in the Proximal Colon of Swine.</title>
        <authorList>
            <person name="Trachsel J."/>
            <person name="Bayles D.O."/>
            <person name="Looft T."/>
            <person name="Levine U.Y."/>
            <person name="Allen H.K."/>
        </authorList>
    </citation>
    <scope>NUCLEOTIDE SEQUENCE [LARGE SCALE GENOMIC DNA]</scope>
    <source>
        <strain evidence="2 3">68-3-10</strain>
    </source>
</reference>
<sequence length="71" mass="7816">MNKMSANKADQGRKTTSKAAKVMLAVIGVGVVTGVTLVIGMDQVMKRIFVNEDWPDEEWSSDDWAGEDLED</sequence>
<feature type="transmembrane region" description="Helical" evidence="1">
    <location>
        <begin position="21"/>
        <end position="41"/>
    </location>
</feature>